<gene>
    <name evidence="2" type="ORF">PGLA1383_LOCUS35111</name>
    <name evidence="3" type="ORF">PGLA2088_LOCUS2276</name>
</gene>
<name>A0A813FXE6_POLGL</name>
<evidence type="ECO:0000313" key="2">
    <source>
        <dbReference type="EMBL" id="CAE8617450.1"/>
    </source>
</evidence>
<evidence type="ECO:0000313" key="4">
    <source>
        <dbReference type="Proteomes" id="UP000654075"/>
    </source>
</evidence>
<keyword evidence="4" id="KW-1185">Reference proteome</keyword>
<protein>
    <submittedName>
        <fullName evidence="2">Uncharacterized protein</fullName>
    </submittedName>
</protein>
<evidence type="ECO:0000256" key="1">
    <source>
        <dbReference type="SAM" id="MobiDB-lite"/>
    </source>
</evidence>
<dbReference type="Proteomes" id="UP000626109">
    <property type="component" value="Unassembled WGS sequence"/>
</dbReference>
<feature type="compositionally biased region" description="Basic residues" evidence="1">
    <location>
        <begin position="193"/>
        <end position="206"/>
    </location>
</feature>
<dbReference type="AlphaFoldDB" id="A0A813FXE6"/>
<sequence length="218" mass="24725">MTVDAFTQELAISEFRIDFRYDEFDGVAALPILSDWLEPLEFARVKAWCNEQVNAMGNRKSPPTPILNQIRFRVPGSGSSVFCAASCEIQEAGPPKSGAEVRSEQGKQHKDEKLKTPGEREGSEDDKQQEGSQEEEEGTKGEEEGSQDEEEEEEDDEEVEQEQEEEEEEEKDKKGGLLVQFNLLDGFTHSFVRTRRSSKRSLRRGTHSINTQLRPISE</sequence>
<dbReference type="EMBL" id="CAJNNW010001822">
    <property type="protein sequence ID" value="CAE8641277.1"/>
    <property type="molecule type" value="Genomic_DNA"/>
</dbReference>
<proteinExistence type="predicted"/>
<feature type="compositionally biased region" description="Basic and acidic residues" evidence="1">
    <location>
        <begin position="99"/>
        <end position="129"/>
    </location>
</feature>
<feature type="compositionally biased region" description="Polar residues" evidence="1">
    <location>
        <begin position="207"/>
        <end position="218"/>
    </location>
</feature>
<dbReference type="EMBL" id="CAJNNV010026157">
    <property type="protein sequence ID" value="CAE8617450.1"/>
    <property type="molecule type" value="Genomic_DNA"/>
</dbReference>
<dbReference type="Proteomes" id="UP000654075">
    <property type="component" value="Unassembled WGS sequence"/>
</dbReference>
<feature type="region of interest" description="Disordered" evidence="1">
    <location>
        <begin position="91"/>
        <end position="177"/>
    </location>
</feature>
<comment type="caution">
    <text evidence="2">The sequence shown here is derived from an EMBL/GenBank/DDBJ whole genome shotgun (WGS) entry which is preliminary data.</text>
</comment>
<evidence type="ECO:0000313" key="3">
    <source>
        <dbReference type="EMBL" id="CAE8641277.1"/>
    </source>
</evidence>
<accession>A0A813FXE6</accession>
<organism evidence="2 4">
    <name type="scientific">Polarella glacialis</name>
    <name type="common">Dinoflagellate</name>
    <dbReference type="NCBI Taxonomy" id="89957"/>
    <lineage>
        <taxon>Eukaryota</taxon>
        <taxon>Sar</taxon>
        <taxon>Alveolata</taxon>
        <taxon>Dinophyceae</taxon>
        <taxon>Suessiales</taxon>
        <taxon>Suessiaceae</taxon>
        <taxon>Polarella</taxon>
    </lineage>
</organism>
<feature type="compositionally biased region" description="Acidic residues" evidence="1">
    <location>
        <begin position="144"/>
        <end position="170"/>
    </location>
</feature>
<reference evidence="2" key="1">
    <citation type="submission" date="2021-02" db="EMBL/GenBank/DDBJ databases">
        <authorList>
            <person name="Dougan E. K."/>
            <person name="Rhodes N."/>
            <person name="Thang M."/>
            <person name="Chan C."/>
        </authorList>
    </citation>
    <scope>NUCLEOTIDE SEQUENCE</scope>
</reference>
<feature type="region of interest" description="Disordered" evidence="1">
    <location>
        <begin position="193"/>
        <end position="218"/>
    </location>
</feature>